<protein>
    <submittedName>
        <fullName evidence="2">Protein transport protein S31</fullName>
    </submittedName>
</protein>
<name>A0AAD5WGU4_PARTN</name>
<sequence length="250" mass="27101">MLLSITNLLLCQDSTRLLCQLPPPPVAGAPSFLPVGNNSVSQPPYQTALPSSGPIQEYSNSSQNWPMSTLSNDGESGDIHASTSGWNDPPSLPGRKVSKPTGQVLEVAWKPLEQTTVSAHNGLPGIASGIPQRPPSSSSQSDRSHHDMPQATLSFEDRSIVERLYQLIDHIIAANQTPAALHKAGEARMKLSCELAPRLAAGKLSVATRHLLLQCCELSSRGDYRGAAATCRQWFKQVVILWRFPHSFLH</sequence>
<feature type="region of interest" description="Disordered" evidence="1">
    <location>
        <begin position="120"/>
        <end position="152"/>
    </location>
</feature>
<evidence type="ECO:0000313" key="2">
    <source>
        <dbReference type="EMBL" id="KAJ1369486.1"/>
    </source>
</evidence>
<feature type="compositionally biased region" description="Polar residues" evidence="1">
    <location>
        <begin position="43"/>
        <end position="74"/>
    </location>
</feature>
<proteinExistence type="predicted"/>
<reference evidence="2" key="1">
    <citation type="submission" date="2021-06" db="EMBL/GenBank/DDBJ databases">
        <title>Parelaphostrongylus tenuis whole genome reference sequence.</title>
        <authorList>
            <person name="Garwood T.J."/>
            <person name="Larsen P.A."/>
            <person name="Fountain-Jones N.M."/>
            <person name="Garbe J.R."/>
            <person name="Macchietto M.G."/>
            <person name="Kania S.A."/>
            <person name="Gerhold R.W."/>
            <person name="Richards J.E."/>
            <person name="Wolf T.M."/>
        </authorList>
    </citation>
    <scope>NUCLEOTIDE SEQUENCE</scope>
    <source>
        <strain evidence="2">MNPRO001-30</strain>
        <tissue evidence="2">Meninges</tissue>
    </source>
</reference>
<dbReference type="Proteomes" id="UP001196413">
    <property type="component" value="Unassembled WGS sequence"/>
</dbReference>
<dbReference type="EMBL" id="JAHQIW010006577">
    <property type="protein sequence ID" value="KAJ1369486.1"/>
    <property type="molecule type" value="Genomic_DNA"/>
</dbReference>
<organism evidence="2 3">
    <name type="scientific">Parelaphostrongylus tenuis</name>
    <name type="common">Meningeal worm</name>
    <dbReference type="NCBI Taxonomy" id="148309"/>
    <lineage>
        <taxon>Eukaryota</taxon>
        <taxon>Metazoa</taxon>
        <taxon>Ecdysozoa</taxon>
        <taxon>Nematoda</taxon>
        <taxon>Chromadorea</taxon>
        <taxon>Rhabditida</taxon>
        <taxon>Rhabditina</taxon>
        <taxon>Rhabditomorpha</taxon>
        <taxon>Strongyloidea</taxon>
        <taxon>Metastrongylidae</taxon>
        <taxon>Parelaphostrongylus</taxon>
    </lineage>
</organism>
<evidence type="ECO:0000256" key="1">
    <source>
        <dbReference type="SAM" id="MobiDB-lite"/>
    </source>
</evidence>
<feature type="region of interest" description="Disordered" evidence="1">
    <location>
        <begin position="43"/>
        <end position="98"/>
    </location>
</feature>
<comment type="caution">
    <text evidence="2">The sequence shown here is derived from an EMBL/GenBank/DDBJ whole genome shotgun (WGS) entry which is preliminary data.</text>
</comment>
<accession>A0AAD5WGU4</accession>
<gene>
    <name evidence="2" type="primary">SEC31_2</name>
    <name evidence="2" type="ORF">KIN20_030961</name>
</gene>
<keyword evidence="3" id="KW-1185">Reference proteome</keyword>
<dbReference type="AlphaFoldDB" id="A0AAD5WGU4"/>
<evidence type="ECO:0000313" key="3">
    <source>
        <dbReference type="Proteomes" id="UP001196413"/>
    </source>
</evidence>